<evidence type="ECO:0000256" key="6">
    <source>
        <dbReference type="ARBA" id="ARBA00023163"/>
    </source>
</evidence>
<evidence type="ECO:0000313" key="10">
    <source>
        <dbReference type="EMBL" id="JAD79287.1"/>
    </source>
</evidence>
<keyword evidence="3 10" id="KW-0240">DNA-directed RNA polymerase</keyword>
<evidence type="ECO:0000256" key="3">
    <source>
        <dbReference type="ARBA" id="ARBA00022478"/>
    </source>
</evidence>
<dbReference type="SUPFAM" id="SSF64484">
    <property type="entry name" value="beta and beta-prime subunits of DNA dependent RNA-polymerase"/>
    <property type="match status" value="1"/>
</dbReference>
<reference evidence="10" key="1">
    <citation type="submission" date="2014-09" db="EMBL/GenBank/DDBJ databases">
        <authorList>
            <person name="Magalhaes I.L.F."/>
            <person name="Oliveira U."/>
            <person name="Santos F.R."/>
            <person name="Vidigal T.H.D.A."/>
            <person name="Brescovit A.D."/>
            <person name="Santos A.J."/>
        </authorList>
    </citation>
    <scope>NUCLEOTIDE SEQUENCE</scope>
    <source>
        <tissue evidence="10">Shoot tissue taken approximately 20 cm above the soil surface</tissue>
    </source>
</reference>
<name>A0A0A9D6A7_ARUDO</name>
<dbReference type="Pfam" id="PF04565">
    <property type="entry name" value="RNA_pol_Rpb2_3"/>
    <property type="match status" value="1"/>
</dbReference>
<evidence type="ECO:0000256" key="4">
    <source>
        <dbReference type="ARBA" id="ARBA00022679"/>
    </source>
</evidence>
<dbReference type="AlphaFoldDB" id="A0A0A9D6A7"/>
<dbReference type="InterPro" id="IPR007645">
    <property type="entry name" value="RNA_pol_Rpb2_3"/>
</dbReference>
<sequence length="152" mass="16952">MMCPAETPEGQACGLVKNLALMVYITVGSAANPILEFLEEWGTENFEEISPAVIPQAAKIFVNGCWVGIHRNPDLLVKTLRRLRRLMSTPKLVWFVISVLKNFGSIRIMGAAVVHCLLLKTRGCSLRRCISEHCNKGRLLMKAGTNWSQKDI</sequence>
<keyword evidence="5" id="KW-0548">Nucleotidyltransferase</keyword>
<accession>A0A0A9D6A7</accession>
<dbReference type="EC" id="2.7.7.6" evidence="2"/>
<dbReference type="GO" id="GO:0032549">
    <property type="term" value="F:ribonucleoside binding"/>
    <property type="evidence" value="ECO:0007669"/>
    <property type="project" value="InterPro"/>
</dbReference>
<feature type="domain" description="RNA polymerase Rpb2" evidence="9">
    <location>
        <begin position="60"/>
        <end position="92"/>
    </location>
</feature>
<dbReference type="GO" id="GO:0000428">
    <property type="term" value="C:DNA-directed RNA polymerase complex"/>
    <property type="evidence" value="ECO:0007669"/>
    <property type="project" value="UniProtKB-KW"/>
</dbReference>
<dbReference type="Pfam" id="PF04566">
    <property type="entry name" value="RNA_pol_Rpb2_4"/>
    <property type="match status" value="1"/>
</dbReference>
<dbReference type="GO" id="GO:0003899">
    <property type="term" value="F:DNA-directed RNA polymerase activity"/>
    <property type="evidence" value="ECO:0007669"/>
    <property type="project" value="UniProtKB-EC"/>
</dbReference>
<dbReference type="EMBL" id="GBRH01218608">
    <property type="protein sequence ID" value="JAD79287.1"/>
    <property type="molecule type" value="Transcribed_RNA"/>
</dbReference>
<evidence type="ECO:0000256" key="5">
    <source>
        <dbReference type="ARBA" id="ARBA00022695"/>
    </source>
</evidence>
<reference evidence="10" key="2">
    <citation type="journal article" date="2015" name="Data Brief">
        <title>Shoot transcriptome of the giant reed, Arundo donax.</title>
        <authorList>
            <person name="Barrero R.A."/>
            <person name="Guerrero F.D."/>
            <person name="Moolhuijzen P."/>
            <person name="Goolsby J.A."/>
            <person name="Tidwell J."/>
            <person name="Bellgard S.E."/>
            <person name="Bellgard M.I."/>
        </authorList>
    </citation>
    <scope>NUCLEOTIDE SEQUENCE</scope>
    <source>
        <tissue evidence="10">Shoot tissue taken approximately 20 cm above the soil surface</tissue>
    </source>
</reference>
<dbReference type="InterPro" id="IPR007646">
    <property type="entry name" value="RNA_pol_Rpb2_4"/>
</dbReference>
<proteinExistence type="inferred from homology"/>
<evidence type="ECO:0000259" key="8">
    <source>
        <dbReference type="Pfam" id="PF04565"/>
    </source>
</evidence>
<feature type="domain" description="RNA polymerase Rpb2" evidence="8">
    <location>
        <begin position="1"/>
        <end position="25"/>
    </location>
</feature>
<dbReference type="GO" id="GO:0006351">
    <property type="term" value="P:DNA-templated transcription"/>
    <property type="evidence" value="ECO:0007669"/>
    <property type="project" value="InterPro"/>
</dbReference>
<keyword evidence="6" id="KW-0804">Transcription</keyword>
<protein>
    <recommendedName>
        <fullName evidence="2">DNA-directed RNA polymerase</fullName>
        <ecNumber evidence="2">2.7.7.6</ecNumber>
    </recommendedName>
</protein>
<evidence type="ECO:0000259" key="9">
    <source>
        <dbReference type="Pfam" id="PF04566"/>
    </source>
</evidence>
<dbReference type="Gene3D" id="3.90.1070.20">
    <property type="match status" value="1"/>
</dbReference>
<evidence type="ECO:0000256" key="2">
    <source>
        <dbReference type="ARBA" id="ARBA00012418"/>
    </source>
</evidence>
<organism evidence="10">
    <name type="scientific">Arundo donax</name>
    <name type="common">Giant reed</name>
    <name type="synonym">Donax arundinaceus</name>
    <dbReference type="NCBI Taxonomy" id="35708"/>
    <lineage>
        <taxon>Eukaryota</taxon>
        <taxon>Viridiplantae</taxon>
        <taxon>Streptophyta</taxon>
        <taxon>Embryophyta</taxon>
        <taxon>Tracheophyta</taxon>
        <taxon>Spermatophyta</taxon>
        <taxon>Magnoliopsida</taxon>
        <taxon>Liliopsida</taxon>
        <taxon>Poales</taxon>
        <taxon>Poaceae</taxon>
        <taxon>PACMAD clade</taxon>
        <taxon>Arundinoideae</taxon>
        <taxon>Arundineae</taxon>
        <taxon>Arundo</taxon>
    </lineage>
</organism>
<dbReference type="InterPro" id="IPR015712">
    <property type="entry name" value="DNA-dir_RNA_pol_su2"/>
</dbReference>
<evidence type="ECO:0000256" key="7">
    <source>
        <dbReference type="RuleBase" id="RU000434"/>
    </source>
</evidence>
<dbReference type="GO" id="GO:0003677">
    <property type="term" value="F:DNA binding"/>
    <property type="evidence" value="ECO:0007669"/>
    <property type="project" value="InterPro"/>
</dbReference>
<comment type="similarity">
    <text evidence="1 7">Belongs to the RNA polymerase beta chain family.</text>
</comment>
<dbReference type="PANTHER" id="PTHR20856">
    <property type="entry name" value="DNA-DIRECTED RNA POLYMERASE I SUBUNIT 2"/>
    <property type="match status" value="1"/>
</dbReference>
<evidence type="ECO:0000256" key="1">
    <source>
        <dbReference type="ARBA" id="ARBA00006835"/>
    </source>
</evidence>
<keyword evidence="4" id="KW-0808">Transferase</keyword>